<dbReference type="InterPro" id="IPR011303">
    <property type="entry name" value="RnfD_bac"/>
</dbReference>
<dbReference type="HAMAP" id="MF_00462">
    <property type="entry name" value="RsxD_RnfD"/>
    <property type="match status" value="1"/>
</dbReference>
<keyword evidence="5 10" id="KW-0812">Transmembrane</keyword>
<keyword evidence="1 10" id="KW-0813">Transport</keyword>
<evidence type="ECO:0000256" key="4">
    <source>
        <dbReference type="ARBA" id="ARBA00022643"/>
    </source>
</evidence>
<feature type="transmembrane region" description="Helical" evidence="10">
    <location>
        <begin position="244"/>
        <end position="264"/>
    </location>
</feature>
<feature type="modified residue" description="FMN phosphoryl threonine" evidence="10">
    <location>
        <position position="172"/>
    </location>
</feature>
<evidence type="ECO:0000313" key="12">
    <source>
        <dbReference type="Proteomes" id="UP000657177"/>
    </source>
</evidence>
<evidence type="ECO:0000256" key="10">
    <source>
        <dbReference type="HAMAP-Rule" id="MF_00462"/>
    </source>
</evidence>
<evidence type="ECO:0000256" key="5">
    <source>
        <dbReference type="ARBA" id="ARBA00022692"/>
    </source>
</evidence>
<feature type="transmembrane region" description="Helical" evidence="10">
    <location>
        <begin position="23"/>
        <end position="42"/>
    </location>
</feature>
<gene>
    <name evidence="10" type="primary">rnfD</name>
    <name evidence="11" type="ORF">G5B42_08025</name>
</gene>
<dbReference type="PANTHER" id="PTHR30578:SF0">
    <property type="entry name" value="ION-TRANSLOCATING OXIDOREDUCTASE COMPLEX SUBUNIT D"/>
    <property type="match status" value="1"/>
</dbReference>
<dbReference type="NCBIfam" id="TIGR01946">
    <property type="entry name" value="rnfD"/>
    <property type="match status" value="1"/>
</dbReference>
<feature type="transmembrane region" description="Helical" evidence="10">
    <location>
        <begin position="221"/>
        <end position="238"/>
    </location>
</feature>
<name>A0A8J6LJ67_9FIRM</name>
<evidence type="ECO:0000256" key="9">
    <source>
        <dbReference type="ARBA" id="ARBA00023136"/>
    </source>
</evidence>
<dbReference type="AlphaFoldDB" id="A0A8J6LJ67"/>
<keyword evidence="6 10" id="KW-1278">Translocase</keyword>
<keyword evidence="4 10" id="KW-0288">FMN</keyword>
<comment type="caution">
    <text evidence="11">The sequence shown here is derived from an EMBL/GenBank/DDBJ whole genome shotgun (WGS) entry which is preliminary data.</text>
</comment>
<feature type="transmembrane region" description="Helical" evidence="10">
    <location>
        <begin position="48"/>
        <end position="68"/>
    </location>
</feature>
<evidence type="ECO:0000256" key="7">
    <source>
        <dbReference type="ARBA" id="ARBA00022982"/>
    </source>
</evidence>
<dbReference type="PANTHER" id="PTHR30578">
    <property type="entry name" value="ELECTRON TRANSPORT COMPLEX PROTEIN RNFD"/>
    <property type="match status" value="1"/>
</dbReference>
<dbReference type="GO" id="GO:0055085">
    <property type="term" value="P:transmembrane transport"/>
    <property type="evidence" value="ECO:0007669"/>
    <property type="project" value="InterPro"/>
</dbReference>
<accession>A0A8J6LJ67</accession>
<proteinExistence type="inferred from homology"/>
<comment type="similarity">
    <text evidence="10">Belongs to the NqrB/RnfD family.</text>
</comment>
<feature type="transmembrane region" description="Helical" evidence="10">
    <location>
        <begin position="96"/>
        <end position="114"/>
    </location>
</feature>
<dbReference type="GO" id="GO:0022900">
    <property type="term" value="P:electron transport chain"/>
    <property type="evidence" value="ECO:0007669"/>
    <property type="project" value="UniProtKB-UniRule"/>
</dbReference>
<feature type="transmembrane region" description="Helical" evidence="10">
    <location>
        <begin position="194"/>
        <end position="214"/>
    </location>
</feature>
<evidence type="ECO:0000256" key="6">
    <source>
        <dbReference type="ARBA" id="ARBA00022967"/>
    </source>
</evidence>
<organism evidence="11 12">
    <name type="scientific">Capillibacterium thermochitinicola</name>
    <dbReference type="NCBI Taxonomy" id="2699427"/>
    <lineage>
        <taxon>Bacteria</taxon>
        <taxon>Bacillati</taxon>
        <taxon>Bacillota</taxon>
        <taxon>Capillibacterium</taxon>
    </lineage>
</organism>
<feature type="transmembrane region" description="Helical" evidence="10">
    <location>
        <begin position="126"/>
        <end position="145"/>
    </location>
</feature>
<dbReference type="EMBL" id="JAAKDE010000015">
    <property type="protein sequence ID" value="MBA2133486.1"/>
    <property type="molecule type" value="Genomic_DNA"/>
</dbReference>
<comment type="function">
    <text evidence="10">Part of a membrane-bound complex that couples electron transfer with translocation of ions across the membrane.</text>
</comment>
<keyword evidence="10" id="KW-1003">Cell membrane</keyword>
<protein>
    <recommendedName>
        <fullName evidence="10">Ion-translocating oxidoreductase complex subunit D</fullName>
        <ecNumber evidence="10">7.-.-.-</ecNumber>
    </recommendedName>
    <alternativeName>
        <fullName evidence="10">Rnf electron transport complex subunit D</fullName>
    </alternativeName>
</protein>
<dbReference type="RefSeq" id="WP_181339949.1">
    <property type="nucleotide sequence ID" value="NZ_JAAKDE010000015.1"/>
</dbReference>
<evidence type="ECO:0000256" key="3">
    <source>
        <dbReference type="ARBA" id="ARBA00022630"/>
    </source>
</evidence>
<dbReference type="InterPro" id="IPR004338">
    <property type="entry name" value="NqrB/RnfD"/>
</dbReference>
<comment type="subcellular location">
    <subcellularLocation>
        <location evidence="10">Cell membrane</location>
        <topology evidence="10">Multi-pass membrane protein</topology>
    </subcellularLocation>
</comment>
<keyword evidence="12" id="KW-1185">Reference proteome</keyword>
<keyword evidence="3 10" id="KW-0285">Flavoprotein</keyword>
<dbReference type="Pfam" id="PF03116">
    <property type="entry name" value="NQR2_RnfD_RnfE"/>
    <property type="match status" value="1"/>
</dbReference>
<evidence type="ECO:0000256" key="2">
    <source>
        <dbReference type="ARBA" id="ARBA00022553"/>
    </source>
</evidence>
<keyword evidence="2 10" id="KW-0597">Phosphoprotein</keyword>
<dbReference type="EC" id="7.-.-.-" evidence="10"/>
<keyword evidence="9 10" id="KW-0472">Membrane</keyword>
<reference evidence="11" key="1">
    <citation type="submission" date="2020-06" db="EMBL/GenBank/DDBJ databases">
        <title>Novel chitinolytic bacterium.</title>
        <authorList>
            <person name="Ungkulpasvich U."/>
            <person name="Kosugi A."/>
            <person name="Uke A."/>
        </authorList>
    </citation>
    <scope>NUCLEOTIDE SEQUENCE</scope>
    <source>
        <strain evidence="11">UUS1-1</strain>
    </source>
</reference>
<feature type="transmembrane region" description="Helical" evidence="10">
    <location>
        <begin position="273"/>
        <end position="292"/>
    </location>
</feature>
<sequence>MLETEVVVSASPHLRAGLSAERIMWLVVAALIPVAAAGVYFFGWHALWIILVSMVTAVLTEAITRLLLKRPVTIGDGSAAVTGLLLALTLPPTVPLWIPAAGSAFAIVLGKQIYGGLGYNPFNPALIGRAFLLASWPTLMVKWVWPADALDWAMDSTAASLGISVDAVSGATPLGLWADGITRIPYLQLYLGNIAGSLGETSALAILLGGLFLLVYRIIDWRIPVSYLGTVTLLAFLMGQDPLFHLLAGGLMLGAFFMATDYVTSPVTPRGRLLFGIGCGLFTMLIRMYGGLPEGVCYSILLMNLATPLLDRWTVPKRFGEVKANG</sequence>
<comment type="cofactor">
    <cofactor evidence="10">
        <name>FMN</name>
        <dbReference type="ChEBI" id="CHEBI:58210"/>
    </cofactor>
</comment>
<evidence type="ECO:0000256" key="8">
    <source>
        <dbReference type="ARBA" id="ARBA00022989"/>
    </source>
</evidence>
<keyword evidence="7 10" id="KW-0249">Electron transport</keyword>
<keyword evidence="8 10" id="KW-1133">Transmembrane helix</keyword>
<comment type="subunit">
    <text evidence="10">The complex is composed of six subunits: RnfA, RnfB, RnfC, RnfD, RnfE and RnfG.</text>
</comment>
<evidence type="ECO:0000256" key="1">
    <source>
        <dbReference type="ARBA" id="ARBA00022448"/>
    </source>
</evidence>
<dbReference type="GO" id="GO:0005886">
    <property type="term" value="C:plasma membrane"/>
    <property type="evidence" value="ECO:0007669"/>
    <property type="project" value="UniProtKB-SubCell"/>
</dbReference>
<evidence type="ECO:0000313" key="11">
    <source>
        <dbReference type="EMBL" id="MBA2133486.1"/>
    </source>
</evidence>
<dbReference type="Proteomes" id="UP000657177">
    <property type="component" value="Unassembled WGS sequence"/>
</dbReference>